<dbReference type="InterPro" id="IPR005199">
    <property type="entry name" value="Glyco_hydro_79"/>
</dbReference>
<reference evidence="2 3" key="1">
    <citation type="journal article" date="2007" name="Science">
        <title>Sea anemone genome reveals ancestral eumetazoan gene repertoire and genomic organization.</title>
        <authorList>
            <person name="Putnam N.H."/>
            <person name="Srivastava M."/>
            <person name="Hellsten U."/>
            <person name="Dirks B."/>
            <person name="Chapman J."/>
            <person name="Salamov A."/>
            <person name="Terry A."/>
            <person name="Shapiro H."/>
            <person name="Lindquist E."/>
            <person name="Kapitonov V.V."/>
            <person name="Jurka J."/>
            <person name="Genikhovich G."/>
            <person name="Grigoriev I.V."/>
            <person name="Lucas S.M."/>
            <person name="Steele R.E."/>
            <person name="Finnerty J.R."/>
            <person name="Technau U."/>
            <person name="Martindale M.Q."/>
            <person name="Rokhsar D.S."/>
        </authorList>
    </citation>
    <scope>NUCLEOTIDE SEQUENCE [LARGE SCALE GENOMIC DNA]</scope>
    <source>
        <strain evidence="3">CH2 X CH6</strain>
    </source>
</reference>
<dbReference type="HOGENOM" id="CLU_021823_0_1_1"/>
<dbReference type="OrthoDB" id="726732at2759"/>
<sequence length="481" mass="53575">TDKPLHSVDRRFLSVAIDVHLIRNKWHYFDTSSVRVQTLARGLSPAILRIGGTDGDFAIFQETDENALHGDPLSTNRKPLAFDDLGLEHPSKFRSNFNITPADVDKLRDFAVRAGFDVYFGLNVALRSKDGTWNYTNPIELVKYATRKAYNFSWELGNEPMDLAKFGHPVDAFELGKSFQTLREILDHSRLGGNLVGPDITSISKRKKTDYLSGFLDVAGHAIQAVTWHQYYMNGKNCSIEDFYNPDVLDAMIREASILNDIVSQHAPGKRGWMGETSSAYGGGATNMSDRYVAGFTWLDKLGIAAMLQQDVVIRQTFFGGRYGLLTLDLLPTPDYWLSLLYKRLVGQRVLDVQDAQKEGRMTRVYAHCTNTQNTNYNAGAVTIIALNINTETAVTLRMTGFLQGLDADQFLLTPTNGDLQSSDVELNGEVLKLVDDHTLPSLSPRRVAHDNIVVPPLSFGFFVVPMATAHACTQSHDMTS</sequence>
<dbReference type="AlphaFoldDB" id="A7SUG9"/>
<organism evidence="2 3">
    <name type="scientific">Nematostella vectensis</name>
    <name type="common">Starlet sea anemone</name>
    <dbReference type="NCBI Taxonomy" id="45351"/>
    <lineage>
        <taxon>Eukaryota</taxon>
        <taxon>Metazoa</taxon>
        <taxon>Cnidaria</taxon>
        <taxon>Anthozoa</taxon>
        <taxon>Hexacorallia</taxon>
        <taxon>Actiniaria</taxon>
        <taxon>Edwardsiidae</taxon>
        <taxon>Nematostella</taxon>
    </lineage>
</organism>
<protein>
    <recommendedName>
        <fullName evidence="4">Heparanase</fullName>
    </recommendedName>
</protein>
<dbReference type="PANTHER" id="PTHR46145">
    <property type="entry name" value="HEPARANASE"/>
    <property type="match status" value="1"/>
</dbReference>
<feature type="non-terminal residue" evidence="2">
    <location>
        <position position="1"/>
    </location>
</feature>
<dbReference type="PhylomeDB" id="A7SUG9"/>
<dbReference type="Proteomes" id="UP000001593">
    <property type="component" value="Unassembled WGS sequence"/>
</dbReference>
<evidence type="ECO:0000313" key="3">
    <source>
        <dbReference type="Proteomes" id="UP000001593"/>
    </source>
</evidence>
<comment type="similarity">
    <text evidence="1">Belongs to the glycosyl hydrolase 79 family.</text>
</comment>
<dbReference type="EMBL" id="DS469813">
    <property type="protein sequence ID" value="EDO32634.1"/>
    <property type="molecule type" value="Genomic_DNA"/>
</dbReference>
<dbReference type="OMA" id="CTPFTKN"/>
<keyword evidence="3" id="KW-1185">Reference proteome</keyword>
<dbReference type="GO" id="GO:0005615">
    <property type="term" value="C:extracellular space"/>
    <property type="evidence" value="ECO:0000318"/>
    <property type="project" value="GO_Central"/>
</dbReference>
<dbReference type="PANTHER" id="PTHR46145:SF4">
    <property type="entry name" value="HEPARANASE"/>
    <property type="match status" value="1"/>
</dbReference>
<dbReference type="Gene3D" id="3.20.20.80">
    <property type="entry name" value="Glycosidases"/>
    <property type="match status" value="1"/>
</dbReference>
<dbReference type="GO" id="GO:0031012">
    <property type="term" value="C:extracellular matrix"/>
    <property type="evidence" value="ECO:0000318"/>
    <property type="project" value="GO_Central"/>
</dbReference>
<dbReference type="Pfam" id="PF03662">
    <property type="entry name" value="Glyco_hydro_79n"/>
    <property type="match status" value="1"/>
</dbReference>
<dbReference type="FunCoup" id="A7SUG9">
    <property type="interactions" value="18"/>
</dbReference>
<dbReference type="SUPFAM" id="SSF51445">
    <property type="entry name" value="(Trans)glycosidases"/>
    <property type="match status" value="1"/>
</dbReference>
<dbReference type="InterPro" id="IPR017853">
    <property type="entry name" value="GH"/>
</dbReference>
<proteinExistence type="inferred from homology"/>
<dbReference type="GO" id="GO:0016020">
    <property type="term" value="C:membrane"/>
    <property type="evidence" value="ECO:0007669"/>
    <property type="project" value="InterPro"/>
</dbReference>
<accession>A7SUG9</accession>
<dbReference type="eggNOG" id="ENOG502QQST">
    <property type="taxonomic scope" value="Eukaryota"/>
</dbReference>
<dbReference type="KEGG" id="nve:5503802"/>
<dbReference type="STRING" id="45351.A7SUG9"/>
<evidence type="ECO:0000256" key="1">
    <source>
        <dbReference type="ARBA" id="ARBA00009800"/>
    </source>
</evidence>
<name>A7SUG9_NEMVE</name>
<dbReference type="GO" id="GO:0016798">
    <property type="term" value="F:hydrolase activity, acting on glycosyl bonds"/>
    <property type="evidence" value="ECO:0007669"/>
    <property type="project" value="InterPro"/>
</dbReference>
<evidence type="ECO:0000313" key="2">
    <source>
        <dbReference type="EMBL" id="EDO32634.1"/>
    </source>
</evidence>
<dbReference type="InParanoid" id="A7SUG9"/>
<gene>
    <name evidence="2" type="ORF">NEMVEDRAFT_v1g132247</name>
</gene>
<evidence type="ECO:0008006" key="4">
    <source>
        <dbReference type="Google" id="ProtNLM"/>
    </source>
</evidence>
<dbReference type="FunFam" id="3.20.20.80:FF:000024">
    <property type="entry name" value="Heparanase 2"/>
    <property type="match status" value="1"/>
</dbReference>